<sequence length="54" mass="6496">MPQLDLSWFLINFLLAWTSIIIIWITLNHQTWLTNNDNSPNNNNDISPQNNWNW</sequence>
<protein>
    <submittedName>
        <fullName evidence="2">ATP synthase F0 subunit 8</fullName>
    </submittedName>
</protein>
<keyword evidence="2" id="KW-0496">Mitochondrion</keyword>
<dbReference type="CTD" id="4509"/>
<organism evidence="2">
    <name type="scientific">Pseudocolochirus violaceus</name>
    <dbReference type="NCBI Taxonomy" id="2528974"/>
    <lineage>
        <taxon>Eukaryota</taxon>
        <taxon>Metazoa</taxon>
        <taxon>Echinodermata</taxon>
        <taxon>Eleutherozoa</taxon>
        <taxon>Echinozoa</taxon>
        <taxon>Holothuroidea</taxon>
        <taxon>Dendrochirotacea</taxon>
        <taxon>Dendrochirotida</taxon>
        <taxon>Cucumariidae</taxon>
        <taxon>Pseudocolochirus</taxon>
    </lineage>
</organism>
<dbReference type="RefSeq" id="YP_009973275.1">
    <property type="nucleotide sequence ID" value="NC_051967.1"/>
</dbReference>
<geneLocation type="mitochondrion" evidence="2"/>
<feature type="transmembrane region" description="Helical" evidence="1">
    <location>
        <begin position="6"/>
        <end position="27"/>
    </location>
</feature>
<dbReference type="GeneID" id="60458582"/>
<dbReference type="EMBL" id="MT587564">
    <property type="protein sequence ID" value="QNH92618.1"/>
    <property type="molecule type" value="Genomic_DNA"/>
</dbReference>
<dbReference type="AlphaFoldDB" id="A0A7G7YDP8"/>
<keyword evidence="1" id="KW-1133">Transmembrane helix</keyword>
<keyword evidence="1" id="KW-0812">Transmembrane</keyword>
<proteinExistence type="predicted"/>
<name>A0A7G7YDP8_9ECHN</name>
<gene>
    <name evidence="2" type="primary">ATP8</name>
</gene>
<accession>A0A7G7YDP8</accession>
<reference evidence="2" key="1">
    <citation type="submission" date="2020-06" db="EMBL/GenBank/DDBJ databases">
        <authorList>
            <person name="Wen J."/>
        </authorList>
    </citation>
    <scope>NUCLEOTIDE SEQUENCE</scope>
</reference>
<keyword evidence="1" id="KW-0472">Membrane</keyword>
<evidence type="ECO:0000313" key="2">
    <source>
        <dbReference type="EMBL" id="QNH92618.1"/>
    </source>
</evidence>
<evidence type="ECO:0000256" key="1">
    <source>
        <dbReference type="SAM" id="Phobius"/>
    </source>
</evidence>